<dbReference type="Proteomes" id="UP000547973">
    <property type="component" value="Unassembled WGS sequence"/>
</dbReference>
<dbReference type="CDD" id="cd04770">
    <property type="entry name" value="HTH_HMRTR"/>
    <property type="match status" value="1"/>
</dbReference>
<sequence length="143" mass="15906">MHIGEVAAATSLDTQTIRFYERKGLLPQPRRDPNGYRNYDPSIVTRLQFIRAGQGASLTLVEIATILDMRGEGVTPCTHVRDLLSTKLREVRTRQDELAALGKELEDLISRSDRLDPVDCTDTEFCHIIARTGVAVPPSMLDG</sequence>
<dbReference type="Gene3D" id="1.10.1660.10">
    <property type="match status" value="1"/>
</dbReference>
<keyword evidence="2 5" id="KW-0238">DNA-binding</keyword>
<gene>
    <name evidence="5" type="ORF">BKA03_000445</name>
</gene>
<keyword evidence="6" id="KW-1185">Reference proteome</keyword>
<dbReference type="PANTHER" id="PTHR30204:SF94">
    <property type="entry name" value="HEAVY METAL-DEPENDENT TRANSCRIPTIONAL REGULATOR HI_0293-RELATED"/>
    <property type="match status" value="1"/>
</dbReference>
<dbReference type="EMBL" id="JACBZO010000001">
    <property type="protein sequence ID" value="NYI40326.1"/>
    <property type="molecule type" value="Genomic_DNA"/>
</dbReference>
<proteinExistence type="predicted"/>
<dbReference type="PANTHER" id="PTHR30204">
    <property type="entry name" value="REDOX-CYCLING DRUG-SENSING TRANSCRIPTIONAL ACTIVATOR SOXR"/>
    <property type="match status" value="1"/>
</dbReference>
<feature type="domain" description="HTH merR-type" evidence="4">
    <location>
        <begin position="1"/>
        <end position="69"/>
    </location>
</feature>
<dbReference type="AlphaFoldDB" id="A0A7Y9Z819"/>
<organism evidence="5 6">
    <name type="scientific">Demequina lutea</name>
    <dbReference type="NCBI Taxonomy" id="431489"/>
    <lineage>
        <taxon>Bacteria</taxon>
        <taxon>Bacillati</taxon>
        <taxon>Actinomycetota</taxon>
        <taxon>Actinomycetes</taxon>
        <taxon>Micrococcales</taxon>
        <taxon>Demequinaceae</taxon>
        <taxon>Demequina</taxon>
    </lineage>
</organism>
<reference evidence="5 6" key="1">
    <citation type="submission" date="2020-07" db="EMBL/GenBank/DDBJ databases">
        <title>Sequencing the genomes of 1000 actinobacteria strains.</title>
        <authorList>
            <person name="Klenk H.-P."/>
        </authorList>
    </citation>
    <scope>NUCLEOTIDE SEQUENCE [LARGE SCALE GENOMIC DNA]</scope>
    <source>
        <strain evidence="5 6">DSM 19970</strain>
    </source>
</reference>
<evidence type="ECO:0000256" key="2">
    <source>
        <dbReference type="ARBA" id="ARBA00023125"/>
    </source>
</evidence>
<dbReference type="GO" id="GO:0003700">
    <property type="term" value="F:DNA-binding transcription factor activity"/>
    <property type="evidence" value="ECO:0007669"/>
    <property type="project" value="InterPro"/>
</dbReference>
<dbReference type="InterPro" id="IPR047057">
    <property type="entry name" value="MerR_fam"/>
</dbReference>
<evidence type="ECO:0000256" key="3">
    <source>
        <dbReference type="ARBA" id="ARBA00023163"/>
    </source>
</evidence>
<dbReference type="SUPFAM" id="SSF46955">
    <property type="entry name" value="Putative DNA-binding domain"/>
    <property type="match status" value="1"/>
</dbReference>
<dbReference type="InterPro" id="IPR009061">
    <property type="entry name" value="DNA-bd_dom_put_sf"/>
</dbReference>
<dbReference type="PROSITE" id="PS50937">
    <property type="entry name" value="HTH_MERR_2"/>
    <property type="match status" value="1"/>
</dbReference>
<evidence type="ECO:0000313" key="6">
    <source>
        <dbReference type="Proteomes" id="UP000547973"/>
    </source>
</evidence>
<keyword evidence="3" id="KW-0804">Transcription</keyword>
<dbReference type="SMART" id="SM00422">
    <property type="entry name" value="HTH_MERR"/>
    <property type="match status" value="1"/>
</dbReference>
<dbReference type="RefSeq" id="WP_062076331.1">
    <property type="nucleotide sequence ID" value="NZ_BBRC01000035.1"/>
</dbReference>
<dbReference type="PRINTS" id="PR00040">
    <property type="entry name" value="HTHMERR"/>
</dbReference>
<evidence type="ECO:0000259" key="4">
    <source>
        <dbReference type="PROSITE" id="PS50937"/>
    </source>
</evidence>
<evidence type="ECO:0000313" key="5">
    <source>
        <dbReference type="EMBL" id="NYI40326.1"/>
    </source>
</evidence>
<comment type="caution">
    <text evidence="5">The sequence shown here is derived from an EMBL/GenBank/DDBJ whole genome shotgun (WGS) entry which is preliminary data.</text>
</comment>
<dbReference type="InterPro" id="IPR000551">
    <property type="entry name" value="MerR-type_HTH_dom"/>
</dbReference>
<evidence type="ECO:0000256" key="1">
    <source>
        <dbReference type="ARBA" id="ARBA00023015"/>
    </source>
</evidence>
<dbReference type="OrthoDB" id="9802039at2"/>
<dbReference type="GO" id="GO:0003677">
    <property type="term" value="F:DNA binding"/>
    <property type="evidence" value="ECO:0007669"/>
    <property type="project" value="UniProtKB-KW"/>
</dbReference>
<name>A0A7Y9Z819_9MICO</name>
<dbReference type="Pfam" id="PF13411">
    <property type="entry name" value="MerR_1"/>
    <property type="match status" value="1"/>
</dbReference>
<protein>
    <submittedName>
        <fullName evidence="5">DNA-binding transcriptional MerR regulator</fullName>
    </submittedName>
</protein>
<accession>A0A7Y9Z819</accession>
<keyword evidence="1" id="KW-0805">Transcription regulation</keyword>